<evidence type="ECO:0000313" key="4">
    <source>
        <dbReference type="Proteomes" id="UP001528912"/>
    </source>
</evidence>
<evidence type="ECO:0000256" key="1">
    <source>
        <dbReference type="RuleBase" id="RU362001"/>
    </source>
</evidence>
<dbReference type="InterPro" id="IPR036689">
    <property type="entry name" value="ESAT-6-like_sf"/>
</dbReference>
<proteinExistence type="inferred from homology"/>
<organism evidence="3 4">
    <name type="scientific">Luteipulveratus flavus</name>
    <dbReference type="NCBI Taxonomy" id="3031728"/>
    <lineage>
        <taxon>Bacteria</taxon>
        <taxon>Bacillati</taxon>
        <taxon>Actinomycetota</taxon>
        <taxon>Actinomycetes</taxon>
        <taxon>Micrococcales</taxon>
        <taxon>Dermacoccaceae</taxon>
        <taxon>Luteipulveratus</taxon>
    </lineage>
</organism>
<gene>
    <name evidence="3" type="ORF">P4R38_00520</name>
</gene>
<dbReference type="SUPFAM" id="SSF140453">
    <property type="entry name" value="EsxAB dimer-like"/>
    <property type="match status" value="1"/>
</dbReference>
<dbReference type="InterPro" id="IPR010310">
    <property type="entry name" value="T7SS_ESAT-6-like"/>
</dbReference>
<comment type="caution">
    <text evidence="3">The sequence shown here is derived from an EMBL/GenBank/DDBJ whole genome shotgun (WGS) entry which is preliminary data.</text>
</comment>
<name>A0ABT6C1J6_9MICO</name>
<accession>A0ABT6C1J6</accession>
<evidence type="ECO:0000313" key="3">
    <source>
        <dbReference type="EMBL" id="MDF8262726.1"/>
    </source>
</evidence>
<dbReference type="RefSeq" id="WP_275239973.1">
    <property type="nucleotide sequence ID" value="NZ_JARFJC010000045.1"/>
</dbReference>
<reference evidence="3 4" key="1">
    <citation type="submission" date="2023-03" db="EMBL/GenBank/DDBJ databases">
        <title>YIM 133296 draft genome.</title>
        <authorList>
            <person name="Xiong L."/>
        </authorList>
    </citation>
    <scope>NUCLEOTIDE SEQUENCE [LARGE SCALE GENOMIC DNA]</scope>
    <source>
        <strain evidence="3 4">YIM 133296</strain>
    </source>
</reference>
<dbReference type="Proteomes" id="UP001528912">
    <property type="component" value="Unassembled WGS sequence"/>
</dbReference>
<dbReference type="EMBL" id="JAROAV010000002">
    <property type="protein sequence ID" value="MDF8262726.1"/>
    <property type="molecule type" value="Genomic_DNA"/>
</dbReference>
<dbReference type="Gene3D" id="1.10.287.1060">
    <property type="entry name" value="ESAT-6-like"/>
    <property type="match status" value="1"/>
</dbReference>
<feature type="region of interest" description="Disordered" evidence="2">
    <location>
        <begin position="1"/>
        <end position="25"/>
    </location>
</feature>
<dbReference type="NCBIfam" id="TIGR03930">
    <property type="entry name" value="WXG100_ESAT6"/>
    <property type="match status" value="1"/>
</dbReference>
<comment type="similarity">
    <text evidence="1">Belongs to the WXG100 family.</text>
</comment>
<protein>
    <recommendedName>
        <fullName evidence="1">ESAT-6-like protein</fullName>
    </recommendedName>
</protein>
<evidence type="ECO:0000256" key="2">
    <source>
        <dbReference type="SAM" id="MobiDB-lite"/>
    </source>
</evidence>
<dbReference type="Pfam" id="PF06013">
    <property type="entry name" value="WXG100"/>
    <property type="match status" value="1"/>
</dbReference>
<sequence length="107" mass="11471">MYPKDSSSGGSGGYTVDADAISGHGTDLSTVANDITRQMNAINRKLSTLQGQWKGSAANQYATLHHDWQRQQKAVADSLAKISRALGGAATIYRTTESDVRRAFTPV</sequence>
<keyword evidence="4" id="KW-1185">Reference proteome</keyword>